<dbReference type="InParanoid" id="E3LVD6"/>
<gene>
    <name evidence="2" type="ORF">CRE_29721</name>
</gene>
<reference evidence="2" key="1">
    <citation type="submission" date="2007-07" db="EMBL/GenBank/DDBJ databases">
        <title>PCAP assembly of the Caenorhabditis remanei genome.</title>
        <authorList>
            <consortium name="The Caenorhabditis remanei Sequencing Consortium"/>
            <person name="Wilson R.K."/>
        </authorList>
    </citation>
    <scope>NUCLEOTIDE SEQUENCE [LARGE SCALE GENOMIC DNA]</scope>
    <source>
        <strain evidence="2">PB4641</strain>
    </source>
</reference>
<feature type="region of interest" description="Disordered" evidence="1">
    <location>
        <begin position="258"/>
        <end position="277"/>
    </location>
</feature>
<name>E3LVD6_CAERE</name>
<accession>E3LVD6</accession>
<protein>
    <submittedName>
        <fullName evidence="2">Uncharacterized protein</fullName>
    </submittedName>
</protein>
<feature type="compositionally biased region" description="Low complexity" evidence="1">
    <location>
        <begin position="265"/>
        <end position="277"/>
    </location>
</feature>
<dbReference type="FunCoup" id="E3LVD6">
    <property type="interactions" value="547"/>
</dbReference>
<dbReference type="OMA" id="VETEWYM"/>
<sequence length="313" mass="36227">MSHLLIANQNQSAFSSDLHNDWSGSVNCAWSNTVQHSNELYDLHGVGTVKNVLCLRLFASSIYEIANASKDGRKLMTAIFGEQLIRNIAEYDVQIYESIAQTVQYLAWKIRKSQILLFRRTSENHGWLSVREILVRILSNDNETHGKIIAGMSATILQDIHRSHVSRTNFREDFPLLPKNRFHDVFRVAFVLFNSTIGEYIQKGKKEVVYEMIASRLVYFYTRLAADTWRILVVRNGPKVETEWYMLRGVEDVEVDTRSSNRHQLTNTSSYNNNNNNSKTYNLNLSPAISQIHHANFMKQFTNQRPLMRKPLQ</sequence>
<dbReference type="OrthoDB" id="5832597at2759"/>
<dbReference type="HOGENOM" id="CLU_889181_0_0_1"/>
<organism evidence="3">
    <name type="scientific">Caenorhabditis remanei</name>
    <name type="common">Caenorhabditis vulgaris</name>
    <dbReference type="NCBI Taxonomy" id="31234"/>
    <lineage>
        <taxon>Eukaryota</taxon>
        <taxon>Metazoa</taxon>
        <taxon>Ecdysozoa</taxon>
        <taxon>Nematoda</taxon>
        <taxon>Chromadorea</taxon>
        <taxon>Rhabditida</taxon>
        <taxon>Rhabditina</taxon>
        <taxon>Rhabditomorpha</taxon>
        <taxon>Rhabditoidea</taxon>
        <taxon>Rhabditidae</taxon>
        <taxon>Peloderinae</taxon>
        <taxon>Caenorhabditis</taxon>
    </lineage>
</organism>
<dbReference type="AlphaFoldDB" id="E3LVD6"/>
<evidence type="ECO:0000256" key="1">
    <source>
        <dbReference type="SAM" id="MobiDB-lite"/>
    </source>
</evidence>
<evidence type="ECO:0000313" key="2">
    <source>
        <dbReference type="EMBL" id="EFP12681.1"/>
    </source>
</evidence>
<evidence type="ECO:0000313" key="3">
    <source>
        <dbReference type="Proteomes" id="UP000008281"/>
    </source>
</evidence>
<dbReference type="eggNOG" id="ENOG502THY2">
    <property type="taxonomic scope" value="Eukaryota"/>
</dbReference>
<dbReference type="Proteomes" id="UP000008281">
    <property type="component" value="Unassembled WGS sequence"/>
</dbReference>
<keyword evidence="3" id="KW-1185">Reference proteome</keyword>
<proteinExistence type="predicted"/>
<dbReference type="EMBL" id="DS268416">
    <property type="protein sequence ID" value="EFP12681.1"/>
    <property type="molecule type" value="Genomic_DNA"/>
</dbReference>